<keyword evidence="6" id="KW-0540">Nuclease</keyword>
<dbReference type="InterPro" id="IPR000055">
    <property type="entry name" value="Restrct_endonuc_typeI_TRD"/>
</dbReference>
<dbReference type="EMBL" id="JBHRZO010000001">
    <property type="protein sequence ID" value="MFC3846956.1"/>
    <property type="molecule type" value="Genomic_DNA"/>
</dbReference>
<dbReference type="InterPro" id="IPR044946">
    <property type="entry name" value="Restrct_endonuc_typeI_TRD_sf"/>
</dbReference>
<keyword evidence="7" id="KW-1185">Reference proteome</keyword>
<keyword evidence="2" id="KW-0680">Restriction system</keyword>
<dbReference type="Gene3D" id="3.90.220.20">
    <property type="entry name" value="DNA methylase specificity domains"/>
    <property type="match status" value="2"/>
</dbReference>
<evidence type="ECO:0000256" key="1">
    <source>
        <dbReference type="ARBA" id="ARBA00010923"/>
    </source>
</evidence>
<evidence type="ECO:0000259" key="5">
    <source>
        <dbReference type="Pfam" id="PF01420"/>
    </source>
</evidence>
<dbReference type="InterPro" id="IPR052021">
    <property type="entry name" value="Type-I_RS_S_subunit"/>
</dbReference>
<evidence type="ECO:0000256" key="4">
    <source>
        <dbReference type="SAM" id="Coils"/>
    </source>
</evidence>
<dbReference type="PANTHER" id="PTHR30408:SF12">
    <property type="entry name" value="TYPE I RESTRICTION ENZYME MJAVIII SPECIFICITY SUBUNIT"/>
    <property type="match status" value="1"/>
</dbReference>
<comment type="caution">
    <text evidence="6">The sequence shown here is derived from an EMBL/GenBank/DDBJ whole genome shotgun (WGS) entry which is preliminary data.</text>
</comment>
<evidence type="ECO:0000256" key="2">
    <source>
        <dbReference type="ARBA" id="ARBA00022747"/>
    </source>
</evidence>
<keyword evidence="6" id="KW-0378">Hydrolase</keyword>
<dbReference type="SUPFAM" id="SSF116734">
    <property type="entry name" value="DNA methylase specificity domain"/>
    <property type="match status" value="1"/>
</dbReference>
<evidence type="ECO:0000256" key="3">
    <source>
        <dbReference type="ARBA" id="ARBA00023125"/>
    </source>
</evidence>
<comment type="similarity">
    <text evidence="1">Belongs to the type-I restriction system S methylase family.</text>
</comment>
<evidence type="ECO:0000313" key="7">
    <source>
        <dbReference type="Proteomes" id="UP001595783"/>
    </source>
</evidence>
<dbReference type="GO" id="GO:0016787">
    <property type="term" value="F:hydrolase activity"/>
    <property type="evidence" value="ECO:0007669"/>
    <property type="project" value="UniProtKB-KW"/>
</dbReference>
<dbReference type="Proteomes" id="UP001595783">
    <property type="component" value="Unassembled WGS sequence"/>
</dbReference>
<organism evidence="6 7">
    <name type="scientific">Helicobacter baculiformis</name>
    <dbReference type="NCBI Taxonomy" id="427351"/>
    <lineage>
        <taxon>Bacteria</taxon>
        <taxon>Pseudomonadati</taxon>
        <taxon>Campylobacterota</taxon>
        <taxon>Epsilonproteobacteria</taxon>
        <taxon>Campylobacterales</taxon>
        <taxon>Helicobacteraceae</taxon>
        <taxon>Helicobacter</taxon>
    </lineage>
</organism>
<accession>A0ABV7ZFL1</accession>
<reference evidence="7" key="1">
    <citation type="journal article" date="2019" name="Int. J. Syst. Evol. Microbiol.">
        <title>The Global Catalogue of Microorganisms (GCM) 10K type strain sequencing project: providing services to taxonomists for standard genome sequencing and annotation.</title>
        <authorList>
            <consortium name="The Broad Institute Genomics Platform"/>
            <consortium name="The Broad Institute Genome Sequencing Center for Infectious Disease"/>
            <person name="Wu L."/>
            <person name="Ma J."/>
        </authorList>
    </citation>
    <scope>NUCLEOTIDE SEQUENCE [LARGE SCALE GENOMIC DNA]</scope>
    <source>
        <strain evidence="7">CCUG 53816</strain>
    </source>
</reference>
<dbReference type="RefSeq" id="WP_382262249.1">
    <property type="nucleotide sequence ID" value="NZ_JBHRZO010000001.1"/>
</dbReference>
<sequence>MRGEKWGGGGVESALKILETLERLNLEAIQNTPTDPKLEKLKNLVQALPSPPVGGWKAKRLKDVAFYPQDRISTDLLTPSNYVGVDNLLQDKKGKIDASFILEKGGTTNAYMPNDILISNIRPYLKKIWFADTNGGTNNDVIVLRPKDVKTLAPRFLYYLLSDDGFFEYEMRYTKGLKMPRGDKGSVLDYQIPLPPLEAQEQIISVLTQIEQEIARLDAEIATLQGKEQEILQEFLGKEREREIVKT</sequence>
<protein>
    <submittedName>
        <fullName evidence="6">Restriction endonuclease subunit S</fullName>
        <ecNumber evidence="6">3.1.21.-</ecNumber>
    </submittedName>
</protein>
<keyword evidence="4" id="KW-0175">Coiled coil</keyword>
<dbReference type="GO" id="GO:0004519">
    <property type="term" value="F:endonuclease activity"/>
    <property type="evidence" value="ECO:0007669"/>
    <property type="project" value="UniProtKB-KW"/>
</dbReference>
<dbReference type="Pfam" id="PF01420">
    <property type="entry name" value="Methylase_S"/>
    <property type="match status" value="1"/>
</dbReference>
<keyword evidence="6" id="KW-0255">Endonuclease</keyword>
<gene>
    <name evidence="6" type="ORF">ACFOPX_00185</name>
</gene>
<keyword evidence="3" id="KW-0238">DNA-binding</keyword>
<proteinExistence type="inferred from homology"/>
<dbReference type="EC" id="3.1.21.-" evidence="6"/>
<dbReference type="PANTHER" id="PTHR30408">
    <property type="entry name" value="TYPE-1 RESTRICTION ENZYME ECOKI SPECIFICITY PROTEIN"/>
    <property type="match status" value="1"/>
</dbReference>
<name>A0ABV7ZFL1_9HELI</name>
<evidence type="ECO:0000313" key="6">
    <source>
        <dbReference type="EMBL" id="MFC3846956.1"/>
    </source>
</evidence>
<feature type="domain" description="Type I restriction modification DNA specificity" evidence="5">
    <location>
        <begin position="56"/>
        <end position="215"/>
    </location>
</feature>
<feature type="coiled-coil region" evidence="4">
    <location>
        <begin position="207"/>
        <end position="234"/>
    </location>
</feature>